<evidence type="ECO:0000313" key="10">
    <source>
        <dbReference type="Proteomes" id="UP001183535"/>
    </source>
</evidence>
<dbReference type="PANTHER" id="PTHR30106">
    <property type="entry name" value="INNER MEMBRANE PROTEIN YEIH-RELATED"/>
    <property type="match status" value="1"/>
</dbReference>
<comment type="caution">
    <text evidence="9">The sequence shown here is derived from an EMBL/GenBank/DDBJ whole genome shotgun (WGS) entry which is preliminary data.</text>
</comment>
<dbReference type="Proteomes" id="UP001183535">
    <property type="component" value="Unassembled WGS sequence"/>
</dbReference>
<dbReference type="RefSeq" id="WP_093823683.1">
    <property type="nucleotide sequence ID" value="NZ_JAVRES010000007.1"/>
</dbReference>
<feature type="transmembrane region" description="Helical" evidence="8">
    <location>
        <begin position="149"/>
        <end position="170"/>
    </location>
</feature>
<evidence type="ECO:0000256" key="7">
    <source>
        <dbReference type="SAM" id="MobiDB-lite"/>
    </source>
</evidence>
<dbReference type="PANTHER" id="PTHR30106:SF1">
    <property type="entry name" value="UPF0324 MEMBRANE PROTEIN FN0533"/>
    <property type="match status" value="1"/>
</dbReference>
<feature type="region of interest" description="Disordered" evidence="7">
    <location>
        <begin position="1"/>
        <end position="24"/>
    </location>
</feature>
<keyword evidence="6 8" id="KW-0472">Membrane</keyword>
<comment type="similarity">
    <text evidence="2">Belongs to the UPF0324 family.</text>
</comment>
<comment type="subcellular location">
    <subcellularLocation>
        <location evidence="1">Cell membrane</location>
        <topology evidence="1">Multi-pass membrane protein</topology>
    </subcellularLocation>
</comment>
<keyword evidence="10" id="KW-1185">Reference proteome</keyword>
<evidence type="ECO:0000256" key="8">
    <source>
        <dbReference type="SAM" id="Phobius"/>
    </source>
</evidence>
<name>A0ABD5EPX8_9ACTN</name>
<evidence type="ECO:0000256" key="2">
    <source>
        <dbReference type="ARBA" id="ARBA00007977"/>
    </source>
</evidence>
<dbReference type="AlphaFoldDB" id="A0ABD5EPX8"/>
<accession>A0ABD5EPX8</accession>
<evidence type="ECO:0000256" key="4">
    <source>
        <dbReference type="ARBA" id="ARBA00022692"/>
    </source>
</evidence>
<keyword evidence="5 8" id="KW-1133">Transmembrane helix</keyword>
<gene>
    <name evidence="9" type="ORF">RM877_16995</name>
</gene>
<feature type="compositionally biased region" description="Polar residues" evidence="7">
    <location>
        <begin position="1"/>
        <end position="10"/>
    </location>
</feature>
<evidence type="ECO:0000256" key="1">
    <source>
        <dbReference type="ARBA" id="ARBA00004651"/>
    </source>
</evidence>
<reference evidence="10" key="1">
    <citation type="submission" date="2023-07" db="EMBL/GenBank/DDBJ databases">
        <title>30 novel species of actinomycetes from the DSMZ collection.</title>
        <authorList>
            <person name="Nouioui I."/>
        </authorList>
    </citation>
    <scope>NUCLEOTIDE SEQUENCE [LARGE SCALE GENOMIC DNA]</scope>
    <source>
        <strain evidence="10">DSM 41981</strain>
    </source>
</reference>
<feature type="transmembrane region" description="Helical" evidence="8">
    <location>
        <begin position="93"/>
        <end position="112"/>
    </location>
</feature>
<feature type="transmembrane region" description="Helical" evidence="8">
    <location>
        <begin position="39"/>
        <end position="72"/>
    </location>
</feature>
<sequence length="362" mass="37026">MPRTQRQPGEQTPPARRTPDVGPQRLAAPRTTVLRHVPGLAVCAVLAAAATGAGLVAPLVGAPVIGILIGTLWRVRLGISPVLLPGVARAKGFVLQLAVVLLGTQLSLTEIAQVGASSLPVMLGTLAACLGVAYLVGRRLRIGADLRTLIGVGTAICGASAIAAVSPVIKAKSNDIAYAVSTIFLFNVAAVLVFPPLGHALGMSQSDFGLFAGTAVNDTSSVVAAASSYGHEAADHAVVVKLVRSLMIIPICLALAALVRRREARTDPATAAGKVNPVRLVPWFLVGFLLTAAANTAGLLPQSTHAALAHTALFFITTALVGIGLSTDITELRRTGPRPVVLGLVLWATVAATSLLLQLAVG</sequence>
<feature type="transmembrane region" description="Helical" evidence="8">
    <location>
        <begin position="306"/>
        <end position="327"/>
    </location>
</feature>
<dbReference type="EMBL" id="JAVRES010000007">
    <property type="protein sequence ID" value="MDT0436380.1"/>
    <property type="molecule type" value="Genomic_DNA"/>
</dbReference>
<keyword evidence="4 8" id="KW-0812">Transmembrane</keyword>
<feature type="transmembrane region" description="Helical" evidence="8">
    <location>
        <begin position="176"/>
        <end position="197"/>
    </location>
</feature>
<protein>
    <submittedName>
        <fullName evidence="9">YeiH family protein</fullName>
    </submittedName>
</protein>
<dbReference type="InterPro" id="IPR018383">
    <property type="entry name" value="UPF0324_pro"/>
</dbReference>
<feature type="transmembrane region" description="Helical" evidence="8">
    <location>
        <begin position="339"/>
        <end position="361"/>
    </location>
</feature>
<evidence type="ECO:0000256" key="6">
    <source>
        <dbReference type="ARBA" id="ARBA00023136"/>
    </source>
</evidence>
<evidence type="ECO:0000256" key="5">
    <source>
        <dbReference type="ARBA" id="ARBA00022989"/>
    </source>
</evidence>
<feature type="transmembrane region" description="Helical" evidence="8">
    <location>
        <begin position="242"/>
        <end position="259"/>
    </location>
</feature>
<organism evidence="9 10">
    <name type="scientific">Streptomyces doudnae</name>
    <dbReference type="NCBI Taxonomy" id="3075536"/>
    <lineage>
        <taxon>Bacteria</taxon>
        <taxon>Bacillati</taxon>
        <taxon>Actinomycetota</taxon>
        <taxon>Actinomycetes</taxon>
        <taxon>Kitasatosporales</taxon>
        <taxon>Streptomycetaceae</taxon>
        <taxon>Streptomyces</taxon>
    </lineage>
</organism>
<proteinExistence type="inferred from homology"/>
<evidence type="ECO:0000256" key="3">
    <source>
        <dbReference type="ARBA" id="ARBA00022475"/>
    </source>
</evidence>
<feature type="transmembrane region" description="Helical" evidence="8">
    <location>
        <begin position="280"/>
        <end position="300"/>
    </location>
</feature>
<dbReference type="GO" id="GO:0005886">
    <property type="term" value="C:plasma membrane"/>
    <property type="evidence" value="ECO:0007669"/>
    <property type="project" value="UniProtKB-SubCell"/>
</dbReference>
<keyword evidence="3" id="KW-1003">Cell membrane</keyword>
<feature type="transmembrane region" description="Helical" evidence="8">
    <location>
        <begin position="118"/>
        <end position="137"/>
    </location>
</feature>
<dbReference type="Pfam" id="PF03601">
    <property type="entry name" value="Cons_hypoth698"/>
    <property type="match status" value="1"/>
</dbReference>
<evidence type="ECO:0000313" key="9">
    <source>
        <dbReference type="EMBL" id="MDT0436380.1"/>
    </source>
</evidence>